<keyword evidence="1" id="KW-0132">Cell division</keyword>
<dbReference type="SMART" id="SM01084">
    <property type="entry name" value="CKS"/>
    <property type="match status" value="1"/>
</dbReference>
<evidence type="ECO:0000256" key="1">
    <source>
        <dbReference type="RuleBase" id="RU311113"/>
    </source>
</evidence>
<dbReference type="EMBL" id="BLIY01000008">
    <property type="protein sequence ID" value="GFE53955.1"/>
    <property type="molecule type" value="Genomic_DNA"/>
</dbReference>
<comment type="similarity">
    <text evidence="1">Belongs to the CKS family.</text>
</comment>
<gene>
    <name evidence="2" type="ORF">BaOVIS_013590</name>
</gene>
<dbReference type="GO" id="GO:0016538">
    <property type="term" value="F:cyclin-dependent protein serine/threonine kinase regulator activity"/>
    <property type="evidence" value="ECO:0007669"/>
    <property type="project" value="InterPro"/>
</dbReference>
<dbReference type="Pfam" id="PF01111">
    <property type="entry name" value="CKS"/>
    <property type="match status" value="1"/>
</dbReference>
<dbReference type="InterPro" id="IPR036858">
    <property type="entry name" value="Cyclin-dep_kinase_reg-sub_sf"/>
</dbReference>
<keyword evidence="3" id="KW-1185">Reference proteome</keyword>
<name>A0A9W5WUG3_BABOV</name>
<evidence type="ECO:0000313" key="2">
    <source>
        <dbReference type="EMBL" id="GFE53955.1"/>
    </source>
</evidence>
<comment type="caution">
    <text evidence="2">The sequence shown here is derived from an EMBL/GenBank/DDBJ whole genome shotgun (WGS) entry which is preliminary data.</text>
</comment>
<dbReference type="AlphaFoldDB" id="A0A9W5WUG3"/>
<reference evidence="2" key="1">
    <citation type="submission" date="2019-12" db="EMBL/GenBank/DDBJ databases">
        <title>Genome sequence of Babesia ovis.</title>
        <authorList>
            <person name="Yamagishi J."/>
            <person name="Sevinc F."/>
            <person name="Xuan X."/>
        </authorList>
    </citation>
    <scope>NUCLEOTIDE SEQUENCE</scope>
    <source>
        <strain evidence="2">Selcuk</strain>
    </source>
</reference>
<protein>
    <recommendedName>
        <fullName evidence="1">Cyclin-dependent kinases regulatory subunit</fullName>
    </recommendedName>
</protein>
<evidence type="ECO:0000313" key="3">
    <source>
        <dbReference type="Proteomes" id="UP001057455"/>
    </source>
</evidence>
<dbReference type="OrthoDB" id="440676at2759"/>
<comment type="function">
    <text evidence="1">Binds to the catalytic subunit of the cyclin dependent kinases and is essential for their biological function.</text>
</comment>
<keyword evidence="1" id="KW-0131">Cell cycle</keyword>
<proteinExistence type="inferred from homology"/>
<dbReference type="Gene3D" id="3.30.170.10">
    <property type="entry name" value="Cyclin-dependent kinase, regulatory subunit"/>
    <property type="match status" value="1"/>
</dbReference>
<sequence length="477" mass="53751">MAPSNQTQRVLPAAYREHTTLKDEGGTSEEDGLMTGLRKHKLDRDNDGFGLHCDPLLKNGNKRVVIKSDSLKSEWLGLWKAPLRNPFNMYGTIPSRMRARDKRKTYSVPPLVDMASDSKLETILRRSIGSNISPEGTSNTGVGTISMDLGSACERAHVISDVQRVNTILSEPKSARSSISISTARSTVDSFRYSESFEDIVSVPPEPTSTEARAKALLNNLYSATRNGFLSGALPENPWKNKHQVDADFIAVSLARKGDYNPGLLLFHDLEAIVSAPIKYRNLEDSYSFHSTGYSQAHGTKGLGDPVVRRQMLRDVKSRSDSKSKKDEGFEFTSEDDVLIWNASTDVARDTMRRSGLIKRPVKYDMNDDFMVTDADDYAVLQTRFGRIIYSPKFKDERYMYRFVVLTKEAQQAVDALSRTLPNSNRKPGSYAPPPGPKRFLTEFEIVRQLGIQMSPGWEHFMYFKNTNKELVLRKRL</sequence>
<dbReference type="InterPro" id="IPR000789">
    <property type="entry name" value="Cyclin-dep_kinase_reg-sub"/>
</dbReference>
<dbReference type="Proteomes" id="UP001057455">
    <property type="component" value="Unassembled WGS sequence"/>
</dbReference>
<organism evidence="2 3">
    <name type="scientific">Babesia ovis</name>
    <dbReference type="NCBI Taxonomy" id="5869"/>
    <lineage>
        <taxon>Eukaryota</taxon>
        <taxon>Sar</taxon>
        <taxon>Alveolata</taxon>
        <taxon>Apicomplexa</taxon>
        <taxon>Aconoidasida</taxon>
        <taxon>Piroplasmida</taxon>
        <taxon>Babesiidae</taxon>
        <taxon>Babesia</taxon>
    </lineage>
</organism>
<dbReference type="SUPFAM" id="SSF55637">
    <property type="entry name" value="Cell cycle regulatory proteins"/>
    <property type="match status" value="1"/>
</dbReference>
<dbReference type="GO" id="GO:0051301">
    <property type="term" value="P:cell division"/>
    <property type="evidence" value="ECO:0007669"/>
    <property type="project" value="UniProtKB-UniRule"/>
</dbReference>
<accession>A0A9W5WUG3</accession>